<keyword evidence="2" id="KW-0285">Flavoprotein</keyword>
<dbReference type="InterPro" id="IPR000960">
    <property type="entry name" value="Flavin_mOase"/>
</dbReference>
<evidence type="ECO:0000313" key="6">
    <source>
        <dbReference type="EMBL" id="KAB8218041.1"/>
    </source>
</evidence>
<dbReference type="AlphaFoldDB" id="A0A5N6EK99"/>
<reference evidence="6 7" key="1">
    <citation type="submission" date="2019-04" db="EMBL/GenBank/DDBJ databases">
        <title>Fungal friends and foes A comparative genomics study of 23 Aspergillus species from section Flavi.</title>
        <authorList>
            <consortium name="DOE Joint Genome Institute"/>
            <person name="Kjaerbolling I."/>
            <person name="Vesth T.C."/>
            <person name="Frisvad J.C."/>
            <person name="Nybo J.L."/>
            <person name="Theobald S."/>
            <person name="Kildgaard S."/>
            <person name="Petersen T.I."/>
            <person name="Kuo A."/>
            <person name="Sato A."/>
            <person name="Lyhne E.K."/>
            <person name="Kogle M.E."/>
            <person name="Wiebenga A."/>
            <person name="Kun R.S."/>
            <person name="Lubbers R.J."/>
            <person name="Makela M.R."/>
            <person name="Barry K."/>
            <person name="Chovatia M."/>
            <person name="Clum A."/>
            <person name="Daum C."/>
            <person name="Haridas S."/>
            <person name="He G."/>
            <person name="LaButti K."/>
            <person name="Lipzen A."/>
            <person name="Mondo S."/>
            <person name="Pangilinan J."/>
            <person name="Riley R."/>
            <person name="Salamov A."/>
            <person name="Simmons B.A."/>
            <person name="Magnuson J.K."/>
            <person name="Henrissat B."/>
            <person name="Mortensen U.H."/>
            <person name="Larsen T.O."/>
            <person name="De vries R.P."/>
            <person name="Grigoriev I.V."/>
            <person name="Machida M."/>
            <person name="Baker S.E."/>
            <person name="Andersen M.R."/>
        </authorList>
    </citation>
    <scope>NUCLEOTIDE SEQUENCE [LARGE SCALE GENOMIC DNA]</scope>
    <source>
        <strain evidence="6 7">CBS 126849</strain>
    </source>
</reference>
<dbReference type="GO" id="GO:0004499">
    <property type="term" value="F:N,N-dimethylaniline monooxygenase activity"/>
    <property type="evidence" value="ECO:0007669"/>
    <property type="project" value="InterPro"/>
</dbReference>
<dbReference type="PRINTS" id="PR00370">
    <property type="entry name" value="FMOXYGENASE"/>
</dbReference>
<keyword evidence="7" id="KW-1185">Reference proteome</keyword>
<dbReference type="InterPro" id="IPR036188">
    <property type="entry name" value="FAD/NAD-bd_sf"/>
</dbReference>
<evidence type="ECO:0008006" key="8">
    <source>
        <dbReference type="Google" id="ProtNLM"/>
    </source>
</evidence>
<protein>
    <recommendedName>
        <fullName evidence="8">FAD/NAD(P)-binding domain-containing protein</fullName>
    </recommendedName>
</protein>
<dbReference type="PANTHER" id="PTHR23023">
    <property type="entry name" value="DIMETHYLANILINE MONOOXYGENASE"/>
    <property type="match status" value="1"/>
</dbReference>
<evidence type="ECO:0000256" key="4">
    <source>
        <dbReference type="ARBA" id="ARBA00022857"/>
    </source>
</evidence>
<name>A0A5N6EK99_9EURO</name>
<dbReference type="EMBL" id="ML733455">
    <property type="protein sequence ID" value="KAB8218041.1"/>
    <property type="molecule type" value="Genomic_DNA"/>
</dbReference>
<accession>A0A5N6EK99</accession>
<evidence type="ECO:0000313" key="7">
    <source>
        <dbReference type="Proteomes" id="UP000326799"/>
    </source>
</evidence>
<dbReference type="Gene3D" id="3.50.50.60">
    <property type="entry name" value="FAD/NAD(P)-binding domain"/>
    <property type="match status" value="1"/>
</dbReference>
<keyword evidence="5" id="KW-0560">Oxidoreductase</keyword>
<proteinExistence type="inferred from homology"/>
<dbReference type="GO" id="GO:0050661">
    <property type="term" value="F:NADP binding"/>
    <property type="evidence" value="ECO:0007669"/>
    <property type="project" value="InterPro"/>
</dbReference>
<evidence type="ECO:0000256" key="3">
    <source>
        <dbReference type="ARBA" id="ARBA00022827"/>
    </source>
</evidence>
<sequence>MSRYMKAPMRALPELRTKCMGRLNVTDSTYTSLSTIRRRRNQSFCSSTEVDSFLAVKNGVKRCTPFDLSIRPSFLTSSIKMQPEHRSAEVIVIGAGVGGLAAAKTYLELSPLTNLILLEKRPTIGGVWSEENCYEGLKTNNLGGTYEFTDFPMGEKYGIKEDRHIPGSVLHSYLNDFAAHFDILRRIHFNTQVLDMEKLGQGWRLNTETTDSSSTVVYTCDKIIVCSGLASTPNPVNIRGIDEFERPVLNHSQLREEGARIAHDPNVETVTVVGASKTGYDVVHMMASNHKKVDWVIRESGGGGVWMSSPWAKFAGAKTKLELLATMRFFTWFSPCIFGDFDGFSWIRKMLHQTRLGRYFVHKFWEGIRMDTIDMNGYRKEECLQHLEPLESLFWSARVGILNYPTDIHDYLRSGQVKIIRKDIEHLSGPGVVTFADGTSLHTDALIAITGWKLAQSIKYKPEGLESSLGIPCSNTSAEDRSLWQRLDDEADKEILGRFPYLRNPPPAIPYKQDVSPYRLYRGIAPPSLAAKGDNSIAYMKMVHSTSNIIIAECQALWTYAYLNGKLSLDEAEVYHQTALLSRYGKQRYPCGFSAWYPEFVYDAIPYADMLLHDLGLKRWRKPTLKKEMFEGYTIHDYRGINQEWLAAQVKAAPKRS</sequence>
<dbReference type="GO" id="GO:0050660">
    <property type="term" value="F:flavin adenine dinucleotide binding"/>
    <property type="evidence" value="ECO:0007669"/>
    <property type="project" value="InterPro"/>
</dbReference>
<dbReference type="InterPro" id="IPR020946">
    <property type="entry name" value="Flavin_mOase-like"/>
</dbReference>
<evidence type="ECO:0000256" key="5">
    <source>
        <dbReference type="ARBA" id="ARBA00023002"/>
    </source>
</evidence>
<dbReference type="Proteomes" id="UP000326799">
    <property type="component" value="Unassembled WGS sequence"/>
</dbReference>
<evidence type="ECO:0000256" key="1">
    <source>
        <dbReference type="ARBA" id="ARBA00009183"/>
    </source>
</evidence>
<keyword evidence="3" id="KW-0274">FAD</keyword>
<keyword evidence="4" id="KW-0521">NADP</keyword>
<dbReference type="SUPFAM" id="SSF51905">
    <property type="entry name" value="FAD/NAD(P)-binding domain"/>
    <property type="match status" value="1"/>
</dbReference>
<evidence type="ECO:0000256" key="2">
    <source>
        <dbReference type="ARBA" id="ARBA00022630"/>
    </source>
</evidence>
<organism evidence="6 7">
    <name type="scientific">Aspergillus novoparasiticus</name>
    <dbReference type="NCBI Taxonomy" id="986946"/>
    <lineage>
        <taxon>Eukaryota</taxon>
        <taxon>Fungi</taxon>
        <taxon>Dikarya</taxon>
        <taxon>Ascomycota</taxon>
        <taxon>Pezizomycotina</taxon>
        <taxon>Eurotiomycetes</taxon>
        <taxon>Eurotiomycetidae</taxon>
        <taxon>Eurotiales</taxon>
        <taxon>Aspergillaceae</taxon>
        <taxon>Aspergillus</taxon>
        <taxon>Aspergillus subgen. Circumdati</taxon>
    </lineage>
</organism>
<comment type="similarity">
    <text evidence="1">Belongs to the FMO family.</text>
</comment>
<gene>
    <name evidence="6" type="ORF">BDV33DRAFT_193093</name>
</gene>
<dbReference type="Pfam" id="PF00743">
    <property type="entry name" value="FMO-like"/>
    <property type="match status" value="1"/>
</dbReference>
<dbReference type="InterPro" id="IPR050346">
    <property type="entry name" value="FMO-like"/>
</dbReference>